<feature type="compositionally biased region" description="Low complexity" evidence="1">
    <location>
        <begin position="7"/>
        <end position="19"/>
    </location>
</feature>
<evidence type="ECO:0000313" key="4">
    <source>
        <dbReference type="Proteomes" id="UP000774570"/>
    </source>
</evidence>
<evidence type="ECO:0000259" key="2">
    <source>
        <dbReference type="Pfam" id="PF04149"/>
    </source>
</evidence>
<sequence length="68" mass="7155">MITIGPTSTSWRRSSYSGSAGDNCVELAGVAGGVLVRDSKEPDGAGLAFRRGVFAAFAREVRDGRHDL</sequence>
<protein>
    <submittedName>
        <fullName evidence="3">DUF397 domain-containing protein</fullName>
    </submittedName>
</protein>
<dbReference type="InterPro" id="IPR007278">
    <property type="entry name" value="DUF397"/>
</dbReference>
<gene>
    <name evidence="3" type="ORF">K1Y72_23035</name>
</gene>
<dbReference type="RefSeq" id="WP_220168498.1">
    <property type="nucleotide sequence ID" value="NZ_JAIBOA010000015.1"/>
</dbReference>
<dbReference type="Proteomes" id="UP000774570">
    <property type="component" value="Unassembled WGS sequence"/>
</dbReference>
<comment type="caution">
    <text evidence="3">The sequence shown here is derived from an EMBL/GenBank/DDBJ whole genome shotgun (WGS) entry which is preliminary data.</text>
</comment>
<keyword evidence="4" id="KW-1185">Reference proteome</keyword>
<evidence type="ECO:0000256" key="1">
    <source>
        <dbReference type="SAM" id="MobiDB-lite"/>
    </source>
</evidence>
<accession>A0ABS7G0U9</accession>
<proteinExistence type="predicted"/>
<dbReference type="EMBL" id="JAIBOA010000015">
    <property type="protein sequence ID" value="MBW8485273.1"/>
    <property type="molecule type" value="Genomic_DNA"/>
</dbReference>
<name>A0ABS7G0U9_9ACTN</name>
<feature type="region of interest" description="Disordered" evidence="1">
    <location>
        <begin position="1"/>
        <end position="20"/>
    </location>
</feature>
<dbReference type="Pfam" id="PF04149">
    <property type="entry name" value="DUF397"/>
    <property type="match status" value="1"/>
</dbReference>
<organism evidence="3 4">
    <name type="scientific">Actinomadura parmotrematis</name>
    <dbReference type="NCBI Taxonomy" id="2864039"/>
    <lineage>
        <taxon>Bacteria</taxon>
        <taxon>Bacillati</taxon>
        <taxon>Actinomycetota</taxon>
        <taxon>Actinomycetes</taxon>
        <taxon>Streptosporangiales</taxon>
        <taxon>Thermomonosporaceae</taxon>
        <taxon>Actinomadura</taxon>
    </lineage>
</organism>
<evidence type="ECO:0000313" key="3">
    <source>
        <dbReference type="EMBL" id="MBW8485273.1"/>
    </source>
</evidence>
<reference evidence="3 4" key="1">
    <citation type="submission" date="2021-07" db="EMBL/GenBank/DDBJ databases">
        <title>Actinomadura sp. PM05-2 isolated from lichen.</title>
        <authorList>
            <person name="Somphong A."/>
            <person name="Phongsopitanun W."/>
            <person name="Tanasupawat S."/>
            <person name="Peongsungnone V."/>
        </authorList>
    </citation>
    <scope>NUCLEOTIDE SEQUENCE [LARGE SCALE GENOMIC DNA]</scope>
    <source>
        <strain evidence="3 4">PM05-2</strain>
    </source>
</reference>
<feature type="domain" description="DUF397" evidence="2">
    <location>
        <begin position="10"/>
        <end position="62"/>
    </location>
</feature>